<evidence type="ECO:0000256" key="1">
    <source>
        <dbReference type="SAM" id="MobiDB-lite"/>
    </source>
</evidence>
<feature type="region of interest" description="Disordered" evidence="1">
    <location>
        <begin position="1"/>
        <end position="20"/>
    </location>
</feature>
<name>A0ABT1D239_9PROT</name>
<evidence type="ECO:0000313" key="3">
    <source>
        <dbReference type="Proteomes" id="UP001523392"/>
    </source>
</evidence>
<gene>
    <name evidence="2" type="ORF">JYK14_07200</name>
</gene>
<accession>A0ABT1D239</accession>
<dbReference type="RefSeq" id="WP_252952575.1">
    <property type="nucleotide sequence ID" value="NZ_JAFIRR010000040.1"/>
</dbReference>
<proteinExistence type="predicted"/>
<dbReference type="Proteomes" id="UP001523392">
    <property type="component" value="Unassembled WGS sequence"/>
</dbReference>
<organism evidence="2 3">
    <name type="scientific">Siccirubricoccus soli</name>
    <dbReference type="NCBI Taxonomy" id="2899147"/>
    <lineage>
        <taxon>Bacteria</taxon>
        <taxon>Pseudomonadati</taxon>
        <taxon>Pseudomonadota</taxon>
        <taxon>Alphaproteobacteria</taxon>
        <taxon>Acetobacterales</taxon>
        <taxon>Roseomonadaceae</taxon>
        <taxon>Siccirubricoccus</taxon>
    </lineage>
</organism>
<dbReference type="EMBL" id="JAFIRR010000040">
    <property type="protein sequence ID" value="MCO6415963.1"/>
    <property type="molecule type" value="Genomic_DNA"/>
</dbReference>
<reference evidence="2 3" key="1">
    <citation type="submission" date="2021-12" db="EMBL/GenBank/DDBJ databases">
        <title>Siccirubricoccus leaddurans sp. nov., a high concentration Zn2+ tolerance bacterium.</title>
        <authorList>
            <person name="Cao Y."/>
        </authorList>
    </citation>
    <scope>NUCLEOTIDE SEQUENCE [LARGE SCALE GENOMIC DNA]</scope>
    <source>
        <strain evidence="2 3">KC 17139</strain>
    </source>
</reference>
<keyword evidence="3" id="KW-1185">Reference proteome</keyword>
<sequence length="66" mass="7341">MREIREIMPNGRTMRGWTNGDDTELEIGTVAHAMPDGSTMYETVIRLVAPLEPVPGTEQDAQPNDE</sequence>
<evidence type="ECO:0000313" key="2">
    <source>
        <dbReference type="EMBL" id="MCO6415963.1"/>
    </source>
</evidence>
<comment type="caution">
    <text evidence="2">The sequence shown here is derived from an EMBL/GenBank/DDBJ whole genome shotgun (WGS) entry which is preliminary data.</text>
</comment>
<protein>
    <submittedName>
        <fullName evidence="2">Uncharacterized protein</fullName>
    </submittedName>
</protein>